<sequence>MGLSFELVCLSHHKQIKIALRIAGVGTSVSTWRSKTDSENGIPGFQIDLIIERADRIIHLCEMKFSTDLYGITDSYESKLRERTGLLCLATKNKKALVITFVTTYGMVNGKHKSIVHSEVKMDDLFNS</sequence>
<dbReference type="EMBL" id="ABWZ01000029">
    <property type="protein sequence ID" value="EEB25971.1"/>
    <property type="molecule type" value="Genomic_DNA"/>
</dbReference>
<reference evidence="1 2" key="1">
    <citation type="submission" date="2008-10" db="EMBL/GenBank/DDBJ databases">
        <title>Draft genome sequence of Bacteroides dorei (DSM 17855).</title>
        <authorList>
            <person name="Sudarsanam P."/>
            <person name="Ley R."/>
            <person name="Guruge J."/>
            <person name="Turnbaugh P.J."/>
            <person name="Mahowald M."/>
            <person name="Liep D."/>
            <person name="Gordon J."/>
        </authorList>
    </citation>
    <scope>NUCLEOTIDE SEQUENCE [LARGE SCALE GENOMIC DNA]</scope>
    <source>
        <strain evidence="1 2">DSM 17855</strain>
    </source>
</reference>
<name>B6VW09_9BACT</name>
<dbReference type="HOGENOM" id="CLU_1955170_0_0_10"/>
<gene>
    <name evidence="1" type="ORF">BACDOR_01502</name>
</gene>
<evidence type="ECO:0000313" key="1">
    <source>
        <dbReference type="EMBL" id="EEB25971.1"/>
    </source>
</evidence>
<evidence type="ECO:0000313" key="2">
    <source>
        <dbReference type="Proteomes" id="UP000004849"/>
    </source>
</evidence>
<evidence type="ECO:0008006" key="3">
    <source>
        <dbReference type="Google" id="ProtNLM"/>
    </source>
</evidence>
<reference evidence="1 2" key="2">
    <citation type="submission" date="2008-10" db="EMBL/GenBank/DDBJ databases">
        <authorList>
            <person name="Fulton L."/>
            <person name="Clifton S."/>
            <person name="Fulton B."/>
            <person name="Xu J."/>
            <person name="Minx P."/>
            <person name="Pepin K.H."/>
            <person name="Johnson M."/>
            <person name="Thiruvilangam P."/>
            <person name="Bhonagiri V."/>
            <person name="Nash W.E."/>
            <person name="Mardis E.R."/>
            <person name="Wilson R.K."/>
        </authorList>
    </citation>
    <scope>NUCLEOTIDE SEQUENCE [LARGE SCALE GENOMIC DNA]</scope>
    <source>
        <strain evidence="1 2">DSM 17855</strain>
    </source>
</reference>
<dbReference type="Proteomes" id="UP000004849">
    <property type="component" value="Unassembled WGS sequence"/>
</dbReference>
<accession>B6VW09</accession>
<dbReference type="AlphaFoldDB" id="B6VW09"/>
<organism evidence="1 2">
    <name type="scientific">Phocaeicola dorei DSM 17855</name>
    <dbReference type="NCBI Taxonomy" id="483217"/>
    <lineage>
        <taxon>Bacteria</taxon>
        <taxon>Pseudomonadati</taxon>
        <taxon>Bacteroidota</taxon>
        <taxon>Bacteroidia</taxon>
        <taxon>Bacteroidales</taxon>
        <taxon>Bacteroidaceae</taxon>
        <taxon>Phocaeicola</taxon>
    </lineage>
</organism>
<protein>
    <recommendedName>
        <fullName evidence="3">DUF234 domain-containing protein</fullName>
    </recommendedName>
</protein>
<proteinExistence type="predicted"/>